<dbReference type="Proteomes" id="UP001202328">
    <property type="component" value="Unassembled WGS sequence"/>
</dbReference>
<reference evidence="2" key="1">
    <citation type="submission" date="2022-04" db="EMBL/GenBank/DDBJ databases">
        <title>A functionally conserved STORR gene fusion in Papaver species that diverged 16.8 million years ago.</title>
        <authorList>
            <person name="Catania T."/>
        </authorList>
    </citation>
    <scope>NUCLEOTIDE SEQUENCE</scope>
    <source>
        <strain evidence="2">S-188037</strain>
    </source>
</reference>
<keyword evidence="1" id="KW-0812">Transmembrane</keyword>
<name>A0AAD4SU86_9MAGN</name>
<evidence type="ECO:0000256" key="1">
    <source>
        <dbReference type="SAM" id="Phobius"/>
    </source>
</evidence>
<gene>
    <name evidence="2" type="ORF">MKW98_030154</name>
</gene>
<protein>
    <submittedName>
        <fullName evidence="2">Uncharacterized protein</fullName>
    </submittedName>
</protein>
<feature type="transmembrane region" description="Helical" evidence="1">
    <location>
        <begin position="6"/>
        <end position="30"/>
    </location>
</feature>
<keyword evidence="1" id="KW-1133">Transmembrane helix</keyword>
<feature type="non-terminal residue" evidence="2">
    <location>
        <position position="68"/>
    </location>
</feature>
<keyword evidence="3" id="KW-1185">Reference proteome</keyword>
<accession>A0AAD4SU86</accession>
<comment type="caution">
    <text evidence="2">The sequence shown here is derived from an EMBL/GenBank/DDBJ whole genome shotgun (WGS) entry which is preliminary data.</text>
</comment>
<sequence length="68" mass="8036">GRNPFFLTHFLLFIFAVKGLLLRFFSFYAAKRVHCYSISLSLQQKGVAVKVFLHLYYKKGNKMINWMS</sequence>
<dbReference type="AlphaFoldDB" id="A0AAD4SU86"/>
<dbReference type="EMBL" id="JAJJMB010008884">
    <property type="protein sequence ID" value="KAI3919443.1"/>
    <property type="molecule type" value="Genomic_DNA"/>
</dbReference>
<evidence type="ECO:0000313" key="3">
    <source>
        <dbReference type="Proteomes" id="UP001202328"/>
    </source>
</evidence>
<proteinExistence type="predicted"/>
<keyword evidence="1" id="KW-0472">Membrane</keyword>
<evidence type="ECO:0000313" key="2">
    <source>
        <dbReference type="EMBL" id="KAI3919443.1"/>
    </source>
</evidence>
<organism evidence="2 3">
    <name type="scientific">Papaver atlanticum</name>
    <dbReference type="NCBI Taxonomy" id="357466"/>
    <lineage>
        <taxon>Eukaryota</taxon>
        <taxon>Viridiplantae</taxon>
        <taxon>Streptophyta</taxon>
        <taxon>Embryophyta</taxon>
        <taxon>Tracheophyta</taxon>
        <taxon>Spermatophyta</taxon>
        <taxon>Magnoliopsida</taxon>
        <taxon>Ranunculales</taxon>
        <taxon>Papaveraceae</taxon>
        <taxon>Papaveroideae</taxon>
        <taxon>Papaver</taxon>
    </lineage>
</organism>